<accession>A0A6I4YHL8</accession>
<protein>
    <submittedName>
        <fullName evidence="2">Uncharacterized protein</fullName>
    </submittedName>
</protein>
<evidence type="ECO:0000313" key="3">
    <source>
        <dbReference type="Proteomes" id="UP000430519"/>
    </source>
</evidence>
<evidence type="ECO:0000256" key="1">
    <source>
        <dbReference type="SAM" id="MobiDB-lite"/>
    </source>
</evidence>
<comment type="caution">
    <text evidence="2">The sequence shown here is derived from an EMBL/GenBank/DDBJ whole genome shotgun (WGS) entry which is preliminary data.</text>
</comment>
<dbReference type="AlphaFoldDB" id="A0A6I4YHL8"/>
<organism evidence="2 3">
    <name type="scientific">Deinococcus xianganensis</name>
    <dbReference type="NCBI Taxonomy" id="1507289"/>
    <lineage>
        <taxon>Bacteria</taxon>
        <taxon>Thermotogati</taxon>
        <taxon>Deinococcota</taxon>
        <taxon>Deinococci</taxon>
        <taxon>Deinococcales</taxon>
        <taxon>Deinococcaceae</taxon>
        <taxon>Deinococcus</taxon>
    </lineage>
</organism>
<evidence type="ECO:0000313" key="2">
    <source>
        <dbReference type="EMBL" id="MXV20278.1"/>
    </source>
</evidence>
<dbReference type="Proteomes" id="UP000430519">
    <property type="component" value="Unassembled WGS sequence"/>
</dbReference>
<reference evidence="2 3" key="1">
    <citation type="submission" date="2019-11" db="EMBL/GenBank/DDBJ databases">
        <title>Genome sequence of Deinococcus xianganensis Y35, AI-2 producing algicidal bacterium, isolated from lake water.</title>
        <authorList>
            <person name="Li Y."/>
        </authorList>
    </citation>
    <scope>NUCLEOTIDE SEQUENCE [LARGE SCALE GENOMIC DNA]</scope>
    <source>
        <strain evidence="2 3">Y35</strain>
    </source>
</reference>
<keyword evidence="3" id="KW-1185">Reference proteome</keyword>
<dbReference type="RefSeq" id="WP_160979649.1">
    <property type="nucleotide sequence ID" value="NZ_WVHK01000040.1"/>
</dbReference>
<gene>
    <name evidence="2" type="ORF">GLX28_11595</name>
</gene>
<feature type="compositionally biased region" description="Low complexity" evidence="1">
    <location>
        <begin position="7"/>
        <end position="20"/>
    </location>
</feature>
<name>A0A6I4YHL8_9DEIO</name>
<feature type="region of interest" description="Disordered" evidence="1">
    <location>
        <begin position="1"/>
        <end position="45"/>
    </location>
</feature>
<sequence length="113" mass="12144">MTDPIDAAQAAQLAAHAQQGHADRNREAIRPALAHADTQIREAASGPAGLTGVQLDLRPFHLNPDQLLAVRRDLTRRGFQVQPFGGAQDVLNIGWARVTTRGPGLSGQQHLTE</sequence>
<dbReference type="EMBL" id="WVHK01000040">
    <property type="protein sequence ID" value="MXV20278.1"/>
    <property type="molecule type" value="Genomic_DNA"/>
</dbReference>
<proteinExistence type="predicted"/>